<feature type="domain" description="NUMOD4" evidence="1">
    <location>
        <begin position="8"/>
        <end position="55"/>
    </location>
</feature>
<dbReference type="Proteomes" id="UP001242368">
    <property type="component" value="Unassembled WGS sequence"/>
</dbReference>
<sequence>MFKYFASEVFKEIHFEHDFRLKYAISNYGRMVSYRDKIENGKVLKGSFTEGFRVFKYRSKEGEKIKYHNRFFYKLVAEYFLEKPKEDEVHLIHKDHNIQNDHYENLEWVTKEVYYKHQQSNPKFIENIEKLRQYNKIDRLTKDGKKLTITEVIRLKKRLADPNRKTRMKMLAKQFGISEMQVYRIKNGENWGHIKI</sequence>
<evidence type="ECO:0000313" key="2">
    <source>
        <dbReference type="EMBL" id="MDN3706365.1"/>
    </source>
</evidence>
<dbReference type="InterPro" id="IPR044925">
    <property type="entry name" value="His-Me_finger_sf"/>
</dbReference>
<dbReference type="SUPFAM" id="SSF54060">
    <property type="entry name" value="His-Me finger endonucleases"/>
    <property type="match status" value="1"/>
</dbReference>
<dbReference type="RefSeq" id="WP_290362438.1">
    <property type="nucleotide sequence ID" value="NZ_JAUFQU010000001.1"/>
</dbReference>
<dbReference type="EMBL" id="JAUFQU010000001">
    <property type="protein sequence ID" value="MDN3706365.1"/>
    <property type="molecule type" value="Genomic_DNA"/>
</dbReference>
<name>A0ABT8CQ84_9FLAO</name>
<keyword evidence="3" id="KW-1185">Reference proteome</keyword>
<protein>
    <submittedName>
        <fullName evidence="2">NUMOD4 domain-containing protein</fullName>
    </submittedName>
</protein>
<dbReference type="InterPro" id="IPR010902">
    <property type="entry name" value="NUMOD4"/>
</dbReference>
<reference evidence="3" key="1">
    <citation type="journal article" date="2019" name="Int. J. Syst. Evol. Microbiol.">
        <title>The Global Catalogue of Microorganisms (GCM) 10K type strain sequencing project: providing services to taxonomists for standard genome sequencing and annotation.</title>
        <authorList>
            <consortium name="The Broad Institute Genomics Platform"/>
            <consortium name="The Broad Institute Genome Sequencing Center for Infectious Disease"/>
            <person name="Wu L."/>
            <person name="Ma J."/>
        </authorList>
    </citation>
    <scope>NUCLEOTIDE SEQUENCE [LARGE SCALE GENOMIC DNA]</scope>
    <source>
        <strain evidence="3">CECT 7184</strain>
    </source>
</reference>
<accession>A0ABT8CQ84</accession>
<comment type="caution">
    <text evidence="2">The sequence shown here is derived from an EMBL/GenBank/DDBJ whole genome shotgun (WGS) entry which is preliminary data.</text>
</comment>
<evidence type="ECO:0000259" key="1">
    <source>
        <dbReference type="Pfam" id="PF07463"/>
    </source>
</evidence>
<gene>
    <name evidence="2" type="ORF">QW060_04405</name>
</gene>
<dbReference type="Pfam" id="PF07463">
    <property type="entry name" value="NUMOD4"/>
    <property type="match status" value="1"/>
</dbReference>
<organism evidence="2 3">
    <name type="scientific">Paenimyroides ceti</name>
    <dbReference type="NCBI Taxonomy" id="395087"/>
    <lineage>
        <taxon>Bacteria</taxon>
        <taxon>Pseudomonadati</taxon>
        <taxon>Bacteroidota</taxon>
        <taxon>Flavobacteriia</taxon>
        <taxon>Flavobacteriales</taxon>
        <taxon>Flavobacteriaceae</taxon>
        <taxon>Paenimyroides</taxon>
    </lineage>
</organism>
<dbReference type="Gene3D" id="3.90.75.20">
    <property type="match status" value="1"/>
</dbReference>
<proteinExistence type="predicted"/>
<evidence type="ECO:0000313" key="3">
    <source>
        <dbReference type="Proteomes" id="UP001242368"/>
    </source>
</evidence>